<keyword evidence="3" id="KW-1185">Reference proteome</keyword>
<dbReference type="InterPro" id="IPR039366">
    <property type="entry name" value="Pilotin"/>
</dbReference>
<evidence type="ECO:0000256" key="1">
    <source>
        <dbReference type="SAM" id="SignalP"/>
    </source>
</evidence>
<gene>
    <name evidence="2" type="ORF">ACFO5W_03705</name>
</gene>
<keyword evidence="2" id="KW-0449">Lipoprotein</keyword>
<dbReference type="PROSITE" id="PS51257">
    <property type="entry name" value="PROKAR_LIPOPROTEIN"/>
    <property type="match status" value="1"/>
</dbReference>
<accession>A0ABV9BYL7</accession>
<dbReference type="EMBL" id="JBHSGA010000008">
    <property type="protein sequence ID" value="MFC4525731.1"/>
    <property type="molecule type" value="Genomic_DNA"/>
</dbReference>
<organism evidence="2 3">
    <name type="scientific">Dyella halodurans</name>
    <dbReference type="NCBI Taxonomy" id="1920171"/>
    <lineage>
        <taxon>Bacteria</taxon>
        <taxon>Pseudomonadati</taxon>
        <taxon>Pseudomonadota</taxon>
        <taxon>Gammaproteobacteria</taxon>
        <taxon>Lysobacterales</taxon>
        <taxon>Rhodanobacteraceae</taxon>
        <taxon>Dyella</taxon>
    </lineage>
</organism>
<proteinExistence type="predicted"/>
<dbReference type="InterPro" id="IPR053196">
    <property type="entry name" value="Lipoprotein_YbaY-like"/>
</dbReference>
<evidence type="ECO:0000313" key="3">
    <source>
        <dbReference type="Proteomes" id="UP001595961"/>
    </source>
</evidence>
<feature type="signal peptide" evidence="1">
    <location>
        <begin position="1"/>
        <end position="19"/>
    </location>
</feature>
<comment type="caution">
    <text evidence="2">The sequence shown here is derived from an EMBL/GenBank/DDBJ whole genome shotgun (WGS) entry which is preliminary data.</text>
</comment>
<sequence length="293" mass="30291">MRRLVWSLMSVAALALALAGCSNSSDSSQTAAPGGATAPAGTTAGAPANANAVTGTVTLRDASQLSASAKLDISLVNVSAQDAAPLATKTISPATTFPQSFELTFNPADIDPAAIYTVKAVLTDGDRKYTMPIQAPVLTKGSPSQVSIQLVAEQTPGEKEFAAFTAVQKQIGGMKISSGTKLEANVSRGWQVFREAGEVKFIREQVDFGDKGFTSTDFAFKDGKPWVVVQQHKASKDAKPTSTDRAAWSQDGTLVLKTSEAGGKTSPLGDDAAADLQKQALAILSLATGGKGK</sequence>
<protein>
    <submittedName>
        <fullName evidence="2">YbaY family lipoprotein</fullName>
    </submittedName>
</protein>
<dbReference type="RefSeq" id="WP_266150454.1">
    <property type="nucleotide sequence ID" value="NZ_CP064028.1"/>
</dbReference>
<evidence type="ECO:0000313" key="2">
    <source>
        <dbReference type="EMBL" id="MFC4525731.1"/>
    </source>
</evidence>
<dbReference type="Pfam" id="PF09619">
    <property type="entry name" value="YscW"/>
    <property type="match status" value="1"/>
</dbReference>
<reference evidence="3" key="1">
    <citation type="journal article" date="2019" name="Int. J. Syst. Evol. Microbiol.">
        <title>The Global Catalogue of Microorganisms (GCM) 10K type strain sequencing project: providing services to taxonomists for standard genome sequencing and annotation.</title>
        <authorList>
            <consortium name="The Broad Institute Genomics Platform"/>
            <consortium name="The Broad Institute Genome Sequencing Center for Infectious Disease"/>
            <person name="Wu L."/>
            <person name="Ma J."/>
        </authorList>
    </citation>
    <scope>NUCLEOTIDE SEQUENCE [LARGE SCALE GENOMIC DNA]</scope>
    <source>
        <strain evidence="3">CCM 4481</strain>
    </source>
</reference>
<name>A0ABV9BYL7_9GAMM</name>
<dbReference type="PANTHER" id="PTHR38013:SF1">
    <property type="entry name" value="GLYCOPROTEIN_POLYSACCHARIDE METABOLISM"/>
    <property type="match status" value="1"/>
</dbReference>
<dbReference type="PANTHER" id="PTHR38013">
    <property type="entry name" value="GLYCOPROTEIN/POLYSACCHARIDE METABOLISM"/>
    <property type="match status" value="1"/>
</dbReference>
<feature type="chain" id="PRO_5046595594" evidence="1">
    <location>
        <begin position="20"/>
        <end position="293"/>
    </location>
</feature>
<dbReference type="Proteomes" id="UP001595961">
    <property type="component" value="Unassembled WGS sequence"/>
</dbReference>
<keyword evidence="1" id="KW-0732">Signal</keyword>